<dbReference type="Proteomes" id="UP000030671">
    <property type="component" value="Unassembled WGS sequence"/>
</dbReference>
<proteinExistence type="predicted"/>
<dbReference type="AlphaFoldDB" id="W4KAN1"/>
<dbReference type="HOGENOM" id="CLU_1525342_0_0_1"/>
<dbReference type="GeneID" id="20666660"/>
<organism evidence="1 2">
    <name type="scientific">Heterobasidion irregulare (strain TC 32-1)</name>
    <dbReference type="NCBI Taxonomy" id="747525"/>
    <lineage>
        <taxon>Eukaryota</taxon>
        <taxon>Fungi</taxon>
        <taxon>Dikarya</taxon>
        <taxon>Basidiomycota</taxon>
        <taxon>Agaricomycotina</taxon>
        <taxon>Agaricomycetes</taxon>
        <taxon>Russulales</taxon>
        <taxon>Bondarzewiaceae</taxon>
        <taxon>Heterobasidion</taxon>
        <taxon>Heterobasidion annosum species complex</taxon>
    </lineage>
</organism>
<reference evidence="1 2" key="1">
    <citation type="journal article" date="2012" name="New Phytol.">
        <title>Insight into trade-off between wood decay and parasitism from the genome of a fungal forest pathogen.</title>
        <authorList>
            <person name="Olson A."/>
            <person name="Aerts A."/>
            <person name="Asiegbu F."/>
            <person name="Belbahri L."/>
            <person name="Bouzid O."/>
            <person name="Broberg A."/>
            <person name="Canback B."/>
            <person name="Coutinho P.M."/>
            <person name="Cullen D."/>
            <person name="Dalman K."/>
            <person name="Deflorio G."/>
            <person name="van Diepen L.T."/>
            <person name="Dunand C."/>
            <person name="Duplessis S."/>
            <person name="Durling M."/>
            <person name="Gonthier P."/>
            <person name="Grimwood J."/>
            <person name="Fossdal C.G."/>
            <person name="Hansson D."/>
            <person name="Henrissat B."/>
            <person name="Hietala A."/>
            <person name="Himmelstrand K."/>
            <person name="Hoffmeister D."/>
            <person name="Hogberg N."/>
            <person name="James T.Y."/>
            <person name="Karlsson M."/>
            <person name="Kohler A."/>
            <person name="Kues U."/>
            <person name="Lee Y.H."/>
            <person name="Lin Y.C."/>
            <person name="Lind M."/>
            <person name="Lindquist E."/>
            <person name="Lombard V."/>
            <person name="Lucas S."/>
            <person name="Lunden K."/>
            <person name="Morin E."/>
            <person name="Murat C."/>
            <person name="Park J."/>
            <person name="Raffaello T."/>
            <person name="Rouze P."/>
            <person name="Salamov A."/>
            <person name="Schmutz J."/>
            <person name="Solheim H."/>
            <person name="Stahlberg J."/>
            <person name="Velez H."/>
            <person name="de Vries R.P."/>
            <person name="Wiebenga A."/>
            <person name="Woodward S."/>
            <person name="Yakovlev I."/>
            <person name="Garbelotto M."/>
            <person name="Martin F."/>
            <person name="Grigoriev I.V."/>
            <person name="Stenlid J."/>
        </authorList>
    </citation>
    <scope>NUCLEOTIDE SEQUENCE [LARGE SCALE GENOMIC DNA]</scope>
    <source>
        <strain evidence="1 2">TC 32-1</strain>
    </source>
</reference>
<accession>W4KAN1</accession>
<dbReference type="EMBL" id="KI925457">
    <property type="protein sequence ID" value="ETW82843.1"/>
    <property type="molecule type" value="Genomic_DNA"/>
</dbReference>
<sequence length="176" mass="19028">MSEEAQTIRETPEKLVTAVRKSVLARPAASTKTARLINKQKLGDKANGTVDIGQWPADAIAYIKKLRRDLAAHPHNRDKPNTTSPHMKADVQMTETVAQPEIPHAKLKITSRAQTVPKTPTGSRLLSQIAAASTHAPTIASPNGPRPAHGAIFTTGPFPPIHYSHPMAHIDNIDPN</sequence>
<protein>
    <submittedName>
        <fullName evidence="1">Uncharacterized protein</fullName>
    </submittedName>
</protein>
<dbReference type="RefSeq" id="XP_009545156.1">
    <property type="nucleotide sequence ID" value="XM_009546861.1"/>
</dbReference>
<evidence type="ECO:0000313" key="2">
    <source>
        <dbReference type="Proteomes" id="UP000030671"/>
    </source>
</evidence>
<keyword evidence="2" id="KW-1185">Reference proteome</keyword>
<evidence type="ECO:0000313" key="1">
    <source>
        <dbReference type="EMBL" id="ETW82843.1"/>
    </source>
</evidence>
<gene>
    <name evidence="1" type="ORF">HETIRDRAFT_119555</name>
</gene>
<name>W4KAN1_HETIT</name>
<dbReference type="InParanoid" id="W4KAN1"/>
<dbReference type="KEGG" id="hir:HETIRDRAFT_119555"/>